<dbReference type="SUPFAM" id="SSF51126">
    <property type="entry name" value="Pectin lyase-like"/>
    <property type="match status" value="1"/>
</dbReference>
<reference evidence="7 8" key="1">
    <citation type="submission" date="2024-06" db="EMBL/GenBank/DDBJ databases">
        <title>Complete genome of Phlyctema vagabunda strain 19-DSS-EL-015.</title>
        <authorList>
            <person name="Fiorenzani C."/>
        </authorList>
    </citation>
    <scope>NUCLEOTIDE SEQUENCE [LARGE SCALE GENOMIC DNA]</scope>
    <source>
        <strain evidence="7 8">19-DSS-EL-015</strain>
    </source>
</reference>
<feature type="chain" id="PRO_5045517966" evidence="5">
    <location>
        <begin position="20"/>
        <end position="326"/>
    </location>
</feature>
<evidence type="ECO:0000259" key="6">
    <source>
        <dbReference type="SMART" id="SM00656"/>
    </source>
</evidence>
<gene>
    <name evidence="7" type="ORF">PVAG01_10784</name>
</gene>
<feature type="domain" description="Pectate lyase" evidence="6">
    <location>
        <begin position="55"/>
        <end position="269"/>
    </location>
</feature>
<dbReference type="InterPro" id="IPR002022">
    <property type="entry name" value="Pec_lyase"/>
</dbReference>
<name>A0ABR4P393_9HELO</name>
<keyword evidence="3 4" id="KW-0456">Lyase</keyword>
<evidence type="ECO:0000256" key="3">
    <source>
        <dbReference type="ARBA" id="ARBA00023239"/>
    </source>
</evidence>
<keyword evidence="2 5" id="KW-0732">Signal</keyword>
<keyword evidence="4" id="KW-0964">Secreted</keyword>
<dbReference type="PANTHER" id="PTHR31683:SF18">
    <property type="entry name" value="PECTATE LYASE 21-RELATED"/>
    <property type="match status" value="1"/>
</dbReference>
<keyword evidence="4" id="KW-0119">Carbohydrate metabolism</keyword>
<evidence type="ECO:0000256" key="4">
    <source>
        <dbReference type="RuleBase" id="RU361173"/>
    </source>
</evidence>
<proteinExistence type="inferred from homology"/>
<dbReference type="EMBL" id="JBFCZG010000010">
    <property type="protein sequence ID" value="KAL3417774.1"/>
    <property type="molecule type" value="Genomic_DNA"/>
</dbReference>
<accession>A0ABR4P393</accession>
<comment type="caution">
    <text evidence="7">The sequence shown here is derived from an EMBL/GenBank/DDBJ whole genome shotgun (WGS) entry which is preliminary data.</text>
</comment>
<protein>
    <submittedName>
        <fullName evidence="7">Pectate lyase</fullName>
    </submittedName>
</protein>
<keyword evidence="4" id="KW-0624">Polysaccharide degradation</keyword>
<evidence type="ECO:0000256" key="5">
    <source>
        <dbReference type="SAM" id="SignalP"/>
    </source>
</evidence>
<dbReference type="InterPro" id="IPR012334">
    <property type="entry name" value="Pectin_lyas_fold"/>
</dbReference>
<evidence type="ECO:0000313" key="7">
    <source>
        <dbReference type="EMBL" id="KAL3417774.1"/>
    </source>
</evidence>
<keyword evidence="8" id="KW-1185">Reference proteome</keyword>
<sequence>MKFTPFVSGLVAVLPTVLAAPTPTEHQVARADIVKRATVTDACDIGYASGTTGGAGGSTTTVSTYAQFSAAASADGAKIIVVSGPIEETAKQVKVTSDTTIVGADSSAVLTGFGLMIKEQDNVIIRNLGVAKVLAENGDAIAVQLSTNVWIDHVDVSSDRDHDKDFYDGLIDLTHAADSVTISNSYIHDHWKASLVGHSDSNADEDTGFLHVTYANNFFENINSRGPSFRFGTGHLFNNYYNAVSDGVNTRQGAQLLVESNVFVDSKKPLYSTDGGFAVAKDNDFGSGSNAAPTGTLTSVPYTYTALGSASVKAAVVGTAGQTLKF</sequence>
<feature type="signal peptide" evidence="5">
    <location>
        <begin position="1"/>
        <end position="19"/>
    </location>
</feature>
<dbReference type="InterPro" id="IPR045032">
    <property type="entry name" value="PEL"/>
</dbReference>
<evidence type="ECO:0000313" key="8">
    <source>
        <dbReference type="Proteomes" id="UP001629113"/>
    </source>
</evidence>
<dbReference type="Pfam" id="PF00544">
    <property type="entry name" value="Pectate_lyase_4"/>
    <property type="match status" value="1"/>
</dbReference>
<comment type="subcellular location">
    <subcellularLocation>
        <location evidence="4">Secreted</location>
    </subcellularLocation>
</comment>
<evidence type="ECO:0000256" key="1">
    <source>
        <dbReference type="ARBA" id="ARBA00010980"/>
    </source>
</evidence>
<dbReference type="GO" id="GO:0016829">
    <property type="term" value="F:lyase activity"/>
    <property type="evidence" value="ECO:0007669"/>
    <property type="project" value="UniProtKB-KW"/>
</dbReference>
<dbReference type="Proteomes" id="UP001629113">
    <property type="component" value="Unassembled WGS sequence"/>
</dbReference>
<dbReference type="SMART" id="SM00656">
    <property type="entry name" value="Amb_all"/>
    <property type="match status" value="1"/>
</dbReference>
<dbReference type="PANTHER" id="PTHR31683">
    <property type="entry name" value="PECTATE LYASE 18-RELATED"/>
    <property type="match status" value="1"/>
</dbReference>
<dbReference type="InterPro" id="IPR011050">
    <property type="entry name" value="Pectin_lyase_fold/virulence"/>
</dbReference>
<dbReference type="Gene3D" id="2.160.20.10">
    <property type="entry name" value="Single-stranded right-handed beta-helix, Pectin lyase-like"/>
    <property type="match status" value="1"/>
</dbReference>
<evidence type="ECO:0000256" key="2">
    <source>
        <dbReference type="ARBA" id="ARBA00022729"/>
    </source>
</evidence>
<organism evidence="7 8">
    <name type="scientific">Phlyctema vagabunda</name>
    <dbReference type="NCBI Taxonomy" id="108571"/>
    <lineage>
        <taxon>Eukaryota</taxon>
        <taxon>Fungi</taxon>
        <taxon>Dikarya</taxon>
        <taxon>Ascomycota</taxon>
        <taxon>Pezizomycotina</taxon>
        <taxon>Leotiomycetes</taxon>
        <taxon>Helotiales</taxon>
        <taxon>Dermateaceae</taxon>
        <taxon>Phlyctema</taxon>
    </lineage>
</organism>
<comment type="similarity">
    <text evidence="1 4">Belongs to the polysaccharide lyase 1 family.</text>
</comment>